<keyword evidence="9" id="KW-0967">Endosome</keyword>
<evidence type="ECO:0000256" key="19">
    <source>
        <dbReference type="ARBA" id="ARBA00074379"/>
    </source>
</evidence>
<dbReference type="FunFam" id="2.40.160.110:FF:000002">
    <property type="entry name" value="lysosome-associated membrane glycoprotein 5 isoform X1"/>
    <property type="match status" value="1"/>
</dbReference>
<dbReference type="Pfam" id="PF01299">
    <property type="entry name" value="Lamp2-like_luminal"/>
    <property type="match status" value="1"/>
</dbReference>
<keyword evidence="24" id="KW-1185">Reference proteome</keyword>
<feature type="transmembrane region" description="Helical" evidence="21">
    <location>
        <begin position="243"/>
        <end position="264"/>
    </location>
</feature>
<comment type="function">
    <text evidence="17">Plays a role in short-term synaptic plasticity in a subset of GABAergic neurons in the brain.</text>
</comment>
<dbReference type="RefSeq" id="XP_032803874.1">
    <property type="nucleotide sequence ID" value="XM_032947983.1"/>
</dbReference>
<keyword evidence="14" id="KW-0966">Cell projection</keyword>
<dbReference type="GO" id="GO:0030425">
    <property type="term" value="C:dendrite"/>
    <property type="evidence" value="ECO:0007669"/>
    <property type="project" value="UniProtKB-SubCell"/>
</dbReference>
<evidence type="ECO:0000256" key="1">
    <source>
        <dbReference type="ARBA" id="ARBA00004151"/>
    </source>
</evidence>
<dbReference type="CTD" id="24141"/>
<keyword evidence="12 21" id="KW-0472">Membrane</keyword>
<evidence type="ECO:0000256" key="9">
    <source>
        <dbReference type="ARBA" id="ARBA00022753"/>
    </source>
</evidence>
<evidence type="ECO:0000256" key="12">
    <source>
        <dbReference type="ARBA" id="ARBA00023136"/>
    </source>
</evidence>
<dbReference type="GeneID" id="116939514"/>
<dbReference type="GO" id="GO:0005765">
    <property type="term" value="C:lysosomal membrane"/>
    <property type="evidence" value="ECO:0007669"/>
    <property type="project" value="TreeGrafter"/>
</dbReference>
<keyword evidence="15" id="KW-0968">Cytoplasmic vesicle</keyword>
<evidence type="ECO:0000313" key="24">
    <source>
        <dbReference type="Proteomes" id="UP001318040"/>
    </source>
</evidence>
<proteinExistence type="inferred from homology"/>
<evidence type="ECO:0000256" key="6">
    <source>
        <dbReference type="ARBA" id="ARBA00022475"/>
    </source>
</evidence>
<evidence type="ECO:0000256" key="16">
    <source>
        <dbReference type="ARBA" id="ARBA00029428"/>
    </source>
</evidence>
<evidence type="ECO:0000256" key="13">
    <source>
        <dbReference type="ARBA" id="ARBA00023180"/>
    </source>
</evidence>
<dbReference type="InterPro" id="IPR048528">
    <property type="entry name" value="Lamp2-like_luminal"/>
</dbReference>
<name>A0AAJ7SQZ2_PETMA</name>
<gene>
    <name evidence="25" type="primary">LAMP5</name>
</gene>
<evidence type="ECO:0000256" key="3">
    <source>
        <dbReference type="ARBA" id="ARBA00004172"/>
    </source>
</evidence>
<keyword evidence="7 21" id="KW-0812">Transmembrane</keyword>
<evidence type="ECO:0000256" key="15">
    <source>
        <dbReference type="ARBA" id="ARBA00023329"/>
    </source>
</evidence>
<keyword evidence="6" id="KW-1003">Cell membrane</keyword>
<feature type="chain" id="PRO_5042614754" description="Lysosome-associated membrane glycoprotein 5" evidence="22">
    <location>
        <begin position="32"/>
        <end position="284"/>
    </location>
</feature>
<comment type="subcellular location">
    <subcellularLocation>
        <location evidence="4">Cell projection</location>
        <location evidence="4">Dendrite</location>
    </subcellularLocation>
    <subcellularLocation>
        <location evidence="18">Cell projection</location>
        <location evidence="18">Growth cone membrane</location>
        <topology evidence="18">Single-pass type I membrane protein</topology>
    </subcellularLocation>
    <subcellularLocation>
        <location evidence="16">Cytoplasmic vesicle</location>
        <location evidence="16">Secretory vesicle</location>
        <location evidence="16">Synaptic vesicle membrane</location>
        <topology evidence="16">Single-pass type I membrane protein</topology>
    </subcellularLocation>
    <subcellularLocation>
        <location evidence="2">Early endosome membrane</location>
        <topology evidence="2">Single-pass type I membrane protein</topology>
    </subcellularLocation>
    <subcellularLocation>
        <location evidence="1">Endoplasmic reticulum-Golgi intermediate compartment membrane</location>
        <topology evidence="1">Single-pass type I membrane protein</topology>
    </subcellularLocation>
    <subcellularLocation>
        <location evidence="3">Recycling endosome</location>
    </subcellularLocation>
</comment>
<dbReference type="KEGG" id="pmrn:116939514"/>
<evidence type="ECO:0000256" key="17">
    <source>
        <dbReference type="ARBA" id="ARBA00053950"/>
    </source>
</evidence>
<dbReference type="PROSITE" id="PS51257">
    <property type="entry name" value="PROKAR_LIPOPROTEIN"/>
    <property type="match status" value="1"/>
</dbReference>
<dbReference type="AlphaFoldDB" id="A0AAJ7SQZ2"/>
<organism evidence="24 25">
    <name type="scientific">Petromyzon marinus</name>
    <name type="common">Sea lamprey</name>
    <dbReference type="NCBI Taxonomy" id="7757"/>
    <lineage>
        <taxon>Eukaryota</taxon>
        <taxon>Metazoa</taxon>
        <taxon>Chordata</taxon>
        <taxon>Craniata</taxon>
        <taxon>Vertebrata</taxon>
        <taxon>Cyclostomata</taxon>
        <taxon>Hyperoartia</taxon>
        <taxon>Petromyzontiformes</taxon>
        <taxon>Petromyzontidae</taxon>
        <taxon>Petromyzon</taxon>
    </lineage>
</organism>
<feature type="signal peptide" evidence="22">
    <location>
        <begin position="1"/>
        <end position="31"/>
    </location>
</feature>
<dbReference type="GO" id="GO:0055037">
    <property type="term" value="C:recycling endosome"/>
    <property type="evidence" value="ECO:0007669"/>
    <property type="project" value="UniProtKB-SubCell"/>
</dbReference>
<evidence type="ECO:0000256" key="21">
    <source>
        <dbReference type="SAM" id="Phobius"/>
    </source>
</evidence>
<dbReference type="Proteomes" id="UP001318040">
    <property type="component" value="Chromosome 6"/>
</dbReference>
<evidence type="ECO:0000256" key="4">
    <source>
        <dbReference type="ARBA" id="ARBA00004279"/>
    </source>
</evidence>
<evidence type="ECO:0000256" key="5">
    <source>
        <dbReference type="ARBA" id="ARBA00009644"/>
    </source>
</evidence>
<evidence type="ECO:0000256" key="10">
    <source>
        <dbReference type="ARBA" id="ARBA00022989"/>
    </source>
</evidence>
<dbReference type="GO" id="GO:0031902">
    <property type="term" value="C:late endosome membrane"/>
    <property type="evidence" value="ECO:0007669"/>
    <property type="project" value="TreeGrafter"/>
</dbReference>
<keyword evidence="11" id="KW-0770">Synapse</keyword>
<evidence type="ECO:0000256" key="7">
    <source>
        <dbReference type="ARBA" id="ARBA00022692"/>
    </source>
</evidence>
<feature type="domain" description="Lysosome-associated membrane glycoprotein 2-like luminal" evidence="23">
    <location>
        <begin position="47"/>
        <end position="217"/>
    </location>
</feature>
<dbReference type="GO" id="GO:0031901">
    <property type="term" value="C:early endosome membrane"/>
    <property type="evidence" value="ECO:0007669"/>
    <property type="project" value="UniProtKB-SubCell"/>
</dbReference>
<dbReference type="GO" id="GO:0033116">
    <property type="term" value="C:endoplasmic reticulum-Golgi intermediate compartment membrane"/>
    <property type="evidence" value="ECO:0007669"/>
    <property type="project" value="UniProtKB-SubCell"/>
</dbReference>
<evidence type="ECO:0000256" key="20">
    <source>
        <dbReference type="ARBA" id="ARBA00076257"/>
    </source>
</evidence>
<dbReference type="PANTHER" id="PTHR11506">
    <property type="entry name" value="LYSOSOME-ASSOCIATED MEMBRANE GLYCOPROTEIN"/>
    <property type="match status" value="1"/>
</dbReference>
<accession>A0AAJ7SQZ2</accession>
<evidence type="ECO:0000256" key="14">
    <source>
        <dbReference type="ARBA" id="ARBA00023273"/>
    </source>
</evidence>
<evidence type="ECO:0000256" key="8">
    <source>
        <dbReference type="ARBA" id="ARBA00022729"/>
    </source>
</evidence>
<keyword evidence="8 22" id="KW-0732">Signal</keyword>
<reference evidence="25" key="1">
    <citation type="submission" date="2025-08" db="UniProtKB">
        <authorList>
            <consortium name="RefSeq"/>
        </authorList>
    </citation>
    <scope>IDENTIFICATION</scope>
    <source>
        <tissue evidence="25">Sperm</tissue>
    </source>
</reference>
<dbReference type="GO" id="GO:0032584">
    <property type="term" value="C:growth cone membrane"/>
    <property type="evidence" value="ECO:0007669"/>
    <property type="project" value="UniProtKB-SubCell"/>
</dbReference>
<evidence type="ECO:0000313" key="25">
    <source>
        <dbReference type="RefSeq" id="XP_032803874.1"/>
    </source>
</evidence>
<dbReference type="Gene3D" id="2.40.160.110">
    <property type="match status" value="1"/>
</dbReference>
<keyword evidence="10 21" id="KW-1133">Transmembrane helix</keyword>
<evidence type="ECO:0000256" key="18">
    <source>
        <dbReference type="ARBA" id="ARBA00060492"/>
    </source>
</evidence>
<evidence type="ECO:0000256" key="11">
    <source>
        <dbReference type="ARBA" id="ARBA00023018"/>
    </source>
</evidence>
<dbReference type="GO" id="GO:0030672">
    <property type="term" value="C:synaptic vesicle membrane"/>
    <property type="evidence" value="ECO:0007669"/>
    <property type="project" value="UniProtKB-SubCell"/>
</dbReference>
<comment type="similarity">
    <text evidence="5">Belongs to the LAMP family.</text>
</comment>
<dbReference type="GO" id="GO:0072594">
    <property type="term" value="P:establishment of protein localization to organelle"/>
    <property type="evidence" value="ECO:0007669"/>
    <property type="project" value="TreeGrafter"/>
</dbReference>
<dbReference type="PANTHER" id="PTHR11506:SF35">
    <property type="entry name" value="LYSOSOME-ASSOCIATED MEMBRANE GLYCOPROTEIN 5"/>
    <property type="match status" value="1"/>
</dbReference>
<evidence type="ECO:0000256" key="22">
    <source>
        <dbReference type="SAM" id="SignalP"/>
    </source>
</evidence>
<evidence type="ECO:0000256" key="2">
    <source>
        <dbReference type="ARBA" id="ARBA00004158"/>
    </source>
</evidence>
<keyword evidence="13" id="KW-0325">Glycoprotein</keyword>
<evidence type="ECO:0000259" key="23">
    <source>
        <dbReference type="Pfam" id="PF01299"/>
    </source>
</evidence>
<sequence length="284" mass="31565">MAGKEIVQGSSRLLFALGVNILSFLACGSGAEETENLSGLAKIPGKDIFAVRENETTCLMVEFAARFHIPYDTWASNYVDLVTEQASVSMPGNAQVKGRCARGATAQPEIIISWSDDSYILKLYFDKETRNVTKRRQQHFWKVSKIKFTYDTSDSAHFKDAVNVGKFTAISNPHMALFLTPMGHSYSCLTTETISLSAHDRQKLVVFKISEAKMQPYQIAGDFLYGPESQCTVDQRESLEETLPLALGLALGLLIVVIIGVYHLQHRLSGSAQPQQDRANYKEM</sequence>
<protein>
    <recommendedName>
        <fullName evidence="19">Lysosome-associated membrane glycoprotein 5</fullName>
    </recommendedName>
    <alternativeName>
        <fullName evidence="20">Lysosome-associated membrane protein 5</fullName>
    </alternativeName>
</protein>
<dbReference type="InterPro" id="IPR002000">
    <property type="entry name" value="Lysosome-assoc_membr_glycop"/>
</dbReference>